<keyword evidence="5" id="KW-0539">Nucleus</keyword>
<feature type="compositionally biased region" description="Basic residues" evidence="7">
    <location>
        <begin position="7"/>
        <end position="26"/>
    </location>
</feature>
<gene>
    <name evidence="10" type="primary">LOC106013100</name>
</gene>
<dbReference type="InterPro" id="IPR036236">
    <property type="entry name" value="Znf_C2H2_sf"/>
</dbReference>
<name>A0ABM1W0P0_APLCA</name>
<evidence type="ECO:0000256" key="7">
    <source>
        <dbReference type="SAM" id="MobiDB-lite"/>
    </source>
</evidence>
<evidence type="ECO:0000313" key="9">
    <source>
        <dbReference type="Proteomes" id="UP000694888"/>
    </source>
</evidence>
<feature type="compositionally biased region" description="Basic residues" evidence="7">
    <location>
        <begin position="445"/>
        <end position="459"/>
    </location>
</feature>
<evidence type="ECO:0000256" key="6">
    <source>
        <dbReference type="PROSITE-ProRule" id="PRU00042"/>
    </source>
</evidence>
<dbReference type="Gene3D" id="3.30.160.60">
    <property type="entry name" value="Classic Zinc Finger"/>
    <property type="match status" value="1"/>
</dbReference>
<feature type="compositionally biased region" description="Basic residues" evidence="7">
    <location>
        <begin position="554"/>
        <end position="571"/>
    </location>
</feature>
<protein>
    <submittedName>
        <fullName evidence="10">Serine/arginine repetitive matrix protein 1 isoform X1</fullName>
    </submittedName>
</protein>
<feature type="compositionally biased region" description="Pro residues" evidence="7">
    <location>
        <begin position="211"/>
        <end position="222"/>
    </location>
</feature>
<keyword evidence="4" id="KW-0862">Zinc</keyword>
<proteinExistence type="predicted"/>
<evidence type="ECO:0000256" key="3">
    <source>
        <dbReference type="ARBA" id="ARBA00022771"/>
    </source>
</evidence>
<evidence type="ECO:0000259" key="8">
    <source>
        <dbReference type="PROSITE" id="PS50157"/>
    </source>
</evidence>
<evidence type="ECO:0000256" key="2">
    <source>
        <dbReference type="ARBA" id="ARBA00022737"/>
    </source>
</evidence>
<evidence type="ECO:0000256" key="4">
    <source>
        <dbReference type="ARBA" id="ARBA00022833"/>
    </source>
</evidence>
<feature type="compositionally biased region" description="Basic and acidic residues" evidence="7">
    <location>
        <begin position="371"/>
        <end position="381"/>
    </location>
</feature>
<evidence type="ECO:0000256" key="1">
    <source>
        <dbReference type="ARBA" id="ARBA00022723"/>
    </source>
</evidence>
<feature type="region of interest" description="Disordered" evidence="7">
    <location>
        <begin position="86"/>
        <end position="381"/>
    </location>
</feature>
<dbReference type="InterPro" id="IPR013087">
    <property type="entry name" value="Znf_C2H2_type"/>
</dbReference>
<feature type="compositionally biased region" description="Pro residues" evidence="7">
    <location>
        <begin position="302"/>
        <end position="313"/>
    </location>
</feature>
<feature type="region of interest" description="Disordered" evidence="7">
    <location>
        <begin position="1"/>
        <end position="26"/>
    </location>
</feature>
<dbReference type="PANTHER" id="PTHR24393">
    <property type="entry name" value="ZINC FINGER PROTEIN"/>
    <property type="match status" value="1"/>
</dbReference>
<keyword evidence="9" id="KW-1185">Reference proteome</keyword>
<feature type="compositionally biased region" description="Basic and acidic residues" evidence="7">
    <location>
        <begin position="544"/>
        <end position="553"/>
    </location>
</feature>
<accession>A0ABM1W0P0</accession>
<dbReference type="Proteomes" id="UP000694888">
    <property type="component" value="Unplaced"/>
</dbReference>
<feature type="compositionally biased region" description="Polar residues" evidence="7">
    <location>
        <begin position="319"/>
        <end position="333"/>
    </location>
</feature>
<feature type="compositionally biased region" description="Basic and acidic residues" evidence="7">
    <location>
        <begin position="393"/>
        <end position="403"/>
    </location>
</feature>
<evidence type="ECO:0000313" key="10">
    <source>
        <dbReference type="RefSeq" id="XP_035828233.1"/>
    </source>
</evidence>
<feature type="domain" description="C2H2-type" evidence="8">
    <location>
        <begin position="766"/>
        <end position="790"/>
    </location>
</feature>
<dbReference type="PANTHER" id="PTHR24393:SF34">
    <property type="entry name" value="PR_SET DOMAIN 13"/>
    <property type="match status" value="1"/>
</dbReference>
<dbReference type="SMART" id="SM00355">
    <property type="entry name" value="ZnF_C2H2"/>
    <property type="match status" value="3"/>
</dbReference>
<feature type="region of interest" description="Disordered" evidence="7">
    <location>
        <begin position="393"/>
        <end position="572"/>
    </location>
</feature>
<keyword evidence="3 6" id="KW-0863">Zinc-finger</keyword>
<feature type="compositionally biased region" description="Basic and acidic residues" evidence="7">
    <location>
        <begin position="38"/>
        <end position="49"/>
    </location>
</feature>
<keyword evidence="2" id="KW-0677">Repeat</keyword>
<feature type="compositionally biased region" description="Basic and acidic residues" evidence="7">
    <location>
        <begin position="336"/>
        <end position="351"/>
    </location>
</feature>
<feature type="compositionally biased region" description="Pro residues" evidence="7">
    <location>
        <begin position="229"/>
        <end position="240"/>
    </location>
</feature>
<feature type="compositionally biased region" description="Pro residues" evidence="7">
    <location>
        <begin position="247"/>
        <end position="259"/>
    </location>
</feature>
<sequence>MMSNAQPKHRRKGTPRWSKKMKKKAVLRGVVDKLWERQERLTEERKENQVEWTEGNGEPVPGTKWQRENNLEEIKMYAERADYSLECDQQAEKQDANKKNQTTNPAKHRRKGEKPSRVTTPNVAALYGPGVPPPDKRQKQGPPTYQSSADPIDLEIRPPTTSEVPSTPKLAVSTLPPPSSEVPTTPKLAVFTLPPPSSEVPTTPKLAVSTLPPPSSEVPPTPKLAVSTLPPPSSEVPPTPKLAVSTLPPPSSEVPPTPKPSHVTTPTVAAMYGPGVPPRDKRQKQGPPTHQSSADPIDLEIRPPPSSEVPPTPKLAKAISSSSESHAPTTATTDWVHPEENLSDVISRREVSSTPPPLDKKAQPKHRRKDFPRVSEKMRKEAVLRKVVDKLRENVERLTEERKKTRVGWTKRQRKNNLKQIKKYAENADYSLECDQQAEKQDAKKKNRTTNPAKRRRKGEKPSRVRTPNVAALDGPGVPPPDKRQKQGPPTHQSSADPIDLEIRPPTTSEVPPTPKLAVSTLAPPSSEVPPTPKLAKAISSSHELAKTKETIPRKKPAKARKGPQRNRRPHWMNSALHVVPIFEECEEKSNFVERGVFMPPDAPTSEEEQKKLVEQLLSLYDNSNLPPVPEGMRSDLLFLRYYPRMKTLIRVLKAEPGREIKLKDNCWFLCFENFQMVSKSEQEQLIEPNILRTAENKFACKFCADSDVDGGTTSRTYFNKDKDIKRHIATHLKDQFYVCCFCDSQNNCVTDLRRHATGHTDYRLFHCKSCNQSFIQQVSYDTHMKNHHG</sequence>
<dbReference type="PROSITE" id="PS00028">
    <property type="entry name" value="ZINC_FINGER_C2H2_1"/>
    <property type="match status" value="1"/>
</dbReference>
<evidence type="ECO:0000256" key="5">
    <source>
        <dbReference type="ARBA" id="ARBA00023242"/>
    </source>
</evidence>
<feature type="region of interest" description="Disordered" evidence="7">
    <location>
        <begin position="38"/>
        <end position="68"/>
    </location>
</feature>
<dbReference type="RefSeq" id="XP_035828233.1">
    <property type="nucleotide sequence ID" value="XM_035972340.1"/>
</dbReference>
<dbReference type="SUPFAM" id="SSF57667">
    <property type="entry name" value="beta-beta-alpha zinc fingers"/>
    <property type="match status" value="1"/>
</dbReference>
<organism evidence="9 10">
    <name type="scientific">Aplysia californica</name>
    <name type="common">California sea hare</name>
    <dbReference type="NCBI Taxonomy" id="6500"/>
    <lineage>
        <taxon>Eukaryota</taxon>
        <taxon>Metazoa</taxon>
        <taxon>Spiralia</taxon>
        <taxon>Lophotrochozoa</taxon>
        <taxon>Mollusca</taxon>
        <taxon>Gastropoda</taxon>
        <taxon>Heterobranchia</taxon>
        <taxon>Euthyneura</taxon>
        <taxon>Tectipleura</taxon>
        <taxon>Aplysiida</taxon>
        <taxon>Aplysioidea</taxon>
        <taxon>Aplysiidae</taxon>
        <taxon>Aplysia</taxon>
    </lineage>
</organism>
<feature type="compositionally biased region" description="Basic residues" evidence="7">
    <location>
        <begin position="404"/>
        <end position="422"/>
    </location>
</feature>
<keyword evidence="1" id="KW-0479">Metal-binding</keyword>
<dbReference type="GeneID" id="106013100"/>
<reference evidence="10" key="1">
    <citation type="submission" date="2025-08" db="UniProtKB">
        <authorList>
            <consortium name="RefSeq"/>
        </authorList>
    </citation>
    <scope>IDENTIFICATION</scope>
</reference>
<dbReference type="PROSITE" id="PS50157">
    <property type="entry name" value="ZINC_FINGER_C2H2_2"/>
    <property type="match status" value="1"/>
</dbReference>